<dbReference type="OrthoDB" id="9787933at2"/>
<dbReference type="RefSeq" id="WP_078306478.1">
    <property type="nucleotide sequence ID" value="NZ_MUYT01000003.1"/>
</dbReference>
<dbReference type="PANTHER" id="PTHR22946:SF0">
    <property type="entry name" value="DIENELACTONE HYDROLASE DOMAIN-CONTAINING PROTEIN"/>
    <property type="match status" value="1"/>
</dbReference>
<protein>
    <submittedName>
        <fullName evidence="2">Dienelactone hydrolase</fullName>
    </submittedName>
</protein>
<accession>A0A1T0CJF2</accession>
<dbReference type="Proteomes" id="UP000191094">
    <property type="component" value="Unassembled WGS sequence"/>
</dbReference>
<comment type="caution">
    <text evidence="2">The sequence shown here is derived from an EMBL/GenBank/DDBJ whole genome shotgun (WGS) entry which is preliminary data.</text>
</comment>
<evidence type="ECO:0000313" key="2">
    <source>
        <dbReference type="EMBL" id="OOS22445.1"/>
    </source>
</evidence>
<name>A0A1T0CJF2_9GAMM</name>
<dbReference type="SUPFAM" id="SSF53474">
    <property type="entry name" value="alpha/beta-Hydrolases"/>
    <property type="match status" value="1"/>
</dbReference>
<dbReference type="InterPro" id="IPR029058">
    <property type="entry name" value="AB_hydrolase_fold"/>
</dbReference>
<dbReference type="EMBL" id="MUYT01000003">
    <property type="protein sequence ID" value="OOS22445.1"/>
    <property type="molecule type" value="Genomic_DNA"/>
</dbReference>
<evidence type="ECO:0000313" key="3">
    <source>
        <dbReference type="Proteomes" id="UP000191094"/>
    </source>
</evidence>
<dbReference type="InterPro" id="IPR050261">
    <property type="entry name" value="FrsA_esterase"/>
</dbReference>
<keyword evidence="3" id="KW-1185">Reference proteome</keyword>
<dbReference type="Pfam" id="PF01738">
    <property type="entry name" value="DLH"/>
    <property type="match status" value="1"/>
</dbReference>
<reference evidence="2 3" key="1">
    <citation type="submission" date="2017-02" db="EMBL/GenBank/DDBJ databases">
        <title>Draft genome sequence of Moraxella lincolnii CCUG 9405T type strain.</title>
        <authorList>
            <person name="Salva-Serra F."/>
            <person name="Engstrom-Jakobsson H."/>
            <person name="Thorell K."/>
            <person name="Jaen-Luchoro D."/>
            <person name="Gonzales-Siles L."/>
            <person name="Karlsson R."/>
            <person name="Yazdan S."/>
            <person name="Boulund F."/>
            <person name="Johnning A."/>
            <person name="Engstrand L."/>
            <person name="Kristiansson E."/>
            <person name="Moore E."/>
        </authorList>
    </citation>
    <scope>NUCLEOTIDE SEQUENCE [LARGE SCALE GENOMIC DNA]</scope>
    <source>
        <strain evidence="2 3">CCUG 9405</strain>
    </source>
</reference>
<organism evidence="2 3">
    <name type="scientific">Lwoffella lincolnii</name>
    <dbReference type="NCBI Taxonomy" id="90241"/>
    <lineage>
        <taxon>Bacteria</taxon>
        <taxon>Pseudomonadati</taxon>
        <taxon>Pseudomonadota</taxon>
        <taxon>Gammaproteobacteria</taxon>
        <taxon>Moraxellales</taxon>
        <taxon>Moraxellaceae</taxon>
        <taxon>Lwoffella</taxon>
    </lineage>
</organism>
<gene>
    <name evidence="2" type="ORF">B0682_02165</name>
</gene>
<dbReference type="GO" id="GO:0016787">
    <property type="term" value="F:hydrolase activity"/>
    <property type="evidence" value="ECO:0007669"/>
    <property type="project" value="UniProtKB-KW"/>
</dbReference>
<evidence type="ECO:0000259" key="1">
    <source>
        <dbReference type="Pfam" id="PF01738"/>
    </source>
</evidence>
<dbReference type="InterPro" id="IPR002925">
    <property type="entry name" value="Dienelactn_hydro"/>
</dbReference>
<sequence length="247" mass="27276">MSIKTYQLHSTTKQGIELISYVALPDSASEDNPVAGILVAPEWWGVVEHPKQVTERLAQVGFAAVAMDVYGEGKLTTDAIQANEWMTQMLDDQDKLMARCQQILTDFSDQMAVDANRLGAIGFCFGGKIVLDMARVGMPLKAVATFHGNPTPKQPAQKGMFHANVLVAHGRDDSMVSMQAIEKLKQELDNANVSYQVDVYDNAKHGFTNPNADKRASENDVDLGYHETAAKQSWEKMIDFIQNNLSK</sequence>
<dbReference type="STRING" id="90241.B0682_02165"/>
<dbReference type="PANTHER" id="PTHR22946">
    <property type="entry name" value="DIENELACTONE HYDROLASE DOMAIN-CONTAINING PROTEIN-RELATED"/>
    <property type="match status" value="1"/>
</dbReference>
<dbReference type="AlphaFoldDB" id="A0A1T0CJF2"/>
<feature type="domain" description="Dienelactone hydrolase" evidence="1">
    <location>
        <begin position="21"/>
        <end position="243"/>
    </location>
</feature>
<keyword evidence="2" id="KW-0378">Hydrolase</keyword>
<dbReference type="Gene3D" id="3.40.50.1820">
    <property type="entry name" value="alpha/beta hydrolase"/>
    <property type="match status" value="1"/>
</dbReference>
<proteinExistence type="predicted"/>